<keyword evidence="3 6" id="KW-0812">Transmembrane</keyword>
<feature type="transmembrane region" description="Helical" evidence="6">
    <location>
        <begin position="290"/>
        <end position="308"/>
    </location>
</feature>
<accession>F5XR75</accession>
<dbReference type="Pfam" id="PF00535">
    <property type="entry name" value="Glycos_transf_2"/>
    <property type="match status" value="1"/>
</dbReference>
<dbReference type="PANTHER" id="PTHR48090">
    <property type="entry name" value="UNDECAPRENYL-PHOSPHATE 4-DEOXY-4-FORMAMIDO-L-ARABINOSE TRANSFERASE-RELATED"/>
    <property type="match status" value="1"/>
</dbReference>
<evidence type="ECO:0000313" key="10">
    <source>
        <dbReference type="Proteomes" id="UP000007947"/>
    </source>
</evidence>
<dbReference type="KEGG" id="mph:MLP_15510"/>
<evidence type="ECO:0000259" key="7">
    <source>
        <dbReference type="Pfam" id="PF00535"/>
    </source>
</evidence>
<evidence type="ECO:0000313" key="9">
    <source>
        <dbReference type="EMBL" id="BAK34565.1"/>
    </source>
</evidence>
<dbReference type="RefSeq" id="WP_013862448.1">
    <property type="nucleotide sequence ID" value="NC_015635.1"/>
</dbReference>
<keyword evidence="5 6" id="KW-0472">Membrane</keyword>
<dbReference type="InterPro" id="IPR007267">
    <property type="entry name" value="GtrA_DPMS_TM"/>
</dbReference>
<dbReference type="PANTHER" id="PTHR48090:SF6">
    <property type="entry name" value="SLR5056 PROTEIN"/>
    <property type="match status" value="1"/>
</dbReference>
<keyword evidence="10" id="KW-1185">Reference proteome</keyword>
<dbReference type="InterPro" id="IPR001173">
    <property type="entry name" value="Glyco_trans_2-like"/>
</dbReference>
<dbReference type="OrthoDB" id="9810303at2"/>
<evidence type="ECO:0000256" key="3">
    <source>
        <dbReference type="ARBA" id="ARBA00022692"/>
    </source>
</evidence>
<dbReference type="GO" id="GO:0016020">
    <property type="term" value="C:membrane"/>
    <property type="evidence" value="ECO:0007669"/>
    <property type="project" value="UniProtKB-SubCell"/>
</dbReference>
<dbReference type="eggNOG" id="COG1216">
    <property type="taxonomic scope" value="Bacteria"/>
</dbReference>
<feature type="domain" description="Glycosyltransferase 2-like" evidence="7">
    <location>
        <begin position="3"/>
        <end position="126"/>
    </location>
</feature>
<dbReference type="EMBL" id="AP012204">
    <property type="protein sequence ID" value="BAK34565.1"/>
    <property type="molecule type" value="Genomic_DNA"/>
</dbReference>
<comment type="similarity">
    <text evidence="2">Belongs to the glycosyltransferase 2 family.</text>
</comment>
<dbReference type="InterPro" id="IPR029044">
    <property type="entry name" value="Nucleotide-diphossugar_trans"/>
</dbReference>
<dbReference type="CDD" id="cd04179">
    <property type="entry name" value="DPM_DPG-synthase_like"/>
    <property type="match status" value="1"/>
</dbReference>
<sequence length="394" mass="42317">MIVLIPSYQPGKALVDLVDALADSTVVVVDDGSGSDYASVFAMVQARGVEVVSHPTNLGKGAALKSGFAYIAKRFPGHSVVCADSDGQHRPVDIAKVATELELGDAAIILGARGFTGKVPLRSRFGNTVTRTVFGALTGRRLRDTQTGLRGYPAEQLSWLLSVPGNRFEYEQQVLLQAVDEGHDIAEVEIATVYLAANASSHFRTVQDSWAVYQPLLRHARHVGRFSLSSAAGWLIDVTVFAILTMLSVGPLLALLLARLLSASTNFAINRHWVFGGRQLPPLLGAGGRYLALATVVLGVNLLMLDGLLSLELWAVPAKVICDVVLFTGSFTIQRRWWGCRSSAAPGSCHQTQDLALPVKDHTYVAVVSRSGDPQKTVEIANARLPNADQPHHA</sequence>
<dbReference type="Pfam" id="PF04138">
    <property type="entry name" value="GtrA_DPMS_TM"/>
    <property type="match status" value="1"/>
</dbReference>
<dbReference type="Gene3D" id="3.90.550.10">
    <property type="entry name" value="Spore Coat Polysaccharide Biosynthesis Protein SpsA, Chain A"/>
    <property type="match status" value="1"/>
</dbReference>
<gene>
    <name evidence="9" type="ordered locus">MLP_15510</name>
</gene>
<dbReference type="Proteomes" id="UP000007947">
    <property type="component" value="Chromosome"/>
</dbReference>
<organism evidence="9 10">
    <name type="scientific">Microlunatus phosphovorus (strain ATCC 700054 / DSM 10555 / JCM 9379 / NBRC 101784 / NCIMB 13414 / VKM Ac-1990 / NM-1)</name>
    <dbReference type="NCBI Taxonomy" id="1032480"/>
    <lineage>
        <taxon>Bacteria</taxon>
        <taxon>Bacillati</taxon>
        <taxon>Actinomycetota</taxon>
        <taxon>Actinomycetes</taxon>
        <taxon>Propionibacteriales</taxon>
        <taxon>Propionibacteriaceae</taxon>
        <taxon>Microlunatus</taxon>
    </lineage>
</organism>
<comment type="subcellular location">
    <subcellularLocation>
        <location evidence="1">Membrane</location>
        <topology evidence="1">Multi-pass membrane protein</topology>
    </subcellularLocation>
</comment>
<name>F5XR75_MICPN</name>
<dbReference type="SUPFAM" id="SSF53448">
    <property type="entry name" value="Nucleotide-diphospho-sugar transferases"/>
    <property type="match status" value="1"/>
</dbReference>
<feature type="domain" description="GtrA/DPMS transmembrane" evidence="8">
    <location>
        <begin position="225"/>
        <end position="337"/>
    </location>
</feature>
<proteinExistence type="inferred from homology"/>
<evidence type="ECO:0000259" key="8">
    <source>
        <dbReference type="Pfam" id="PF04138"/>
    </source>
</evidence>
<dbReference type="GO" id="GO:0000271">
    <property type="term" value="P:polysaccharide biosynthetic process"/>
    <property type="evidence" value="ECO:0007669"/>
    <property type="project" value="InterPro"/>
</dbReference>
<dbReference type="InterPro" id="IPR050256">
    <property type="entry name" value="Glycosyltransferase_2"/>
</dbReference>
<evidence type="ECO:0000256" key="6">
    <source>
        <dbReference type="SAM" id="Phobius"/>
    </source>
</evidence>
<dbReference type="STRING" id="1032480.MLP_15510"/>
<evidence type="ECO:0000256" key="2">
    <source>
        <dbReference type="ARBA" id="ARBA00006739"/>
    </source>
</evidence>
<reference evidence="9 10" key="1">
    <citation type="submission" date="2011-05" db="EMBL/GenBank/DDBJ databases">
        <title>Whole genome sequence of Microlunatus phosphovorus NM-1.</title>
        <authorList>
            <person name="Hosoyama A."/>
            <person name="Sasaki K."/>
            <person name="Harada T."/>
            <person name="Igarashi R."/>
            <person name="Kawakoshi A."/>
            <person name="Sasagawa M."/>
            <person name="Fukada J."/>
            <person name="Nakamura S."/>
            <person name="Katano Y."/>
            <person name="Hanada S."/>
            <person name="Kamagata Y."/>
            <person name="Nakamura N."/>
            <person name="Yamazaki S."/>
            <person name="Fujita N."/>
        </authorList>
    </citation>
    <scope>NUCLEOTIDE SEQUENCE [LARGE SCALE GENOMIC DNA]</scope>
    <source>
        <strain evidence="10">ATCC 700054 / DSM 10555 / JCM 9379 / NBRC 101784 / NCIMB 13414 / VKM Ac-1990 / NM-1</strain>
    </source>
</reference>
<protein>
    <recommendedName>
        <fullName evidence="11">Glycosyltransferase</fullName>
    </recommendedName>
</protein>
<evidence type="ECO:0000256" key="4">
    <source>
        <dbReference type="ARBA" id="ARBA00022989"/>
    </source>
</evidence>
<keyword evidence="4 6" id="KW-1133">Transmembrane helix</keyword>
<evidence type="ECO:0000256" key="5">
    <source>
        <dbReference type="ARBA" id="ARBA00023136"/>
    </source>
</evidence>
<dbReference type="AlphaFoldDB" id="F5XR75"/>
<evidence type="ECO:0008006" key="11">
    <source>
        <dbReference type="Google" id="ProtNLM"/>
    </source>
</evidence>
<dbReference type="HOGENOM" id="CLU_033536_2_0_11"/>
<dbReference type="eggNOG" id="COG2246">
    <property type="taxonomic scope" value="Bacteria"/>
</dbReference>
<evidence type="ECO:0000256" key="1">
    <source>
        <dbReference type="ARBA" id="ARBA00004141"/>
    </source>
</evidence>